<gene>
    <name evidence="3" type="ORF">MGN01_11180</name>
</gene>
<proteinExistence type="predicted"/>
<dbReference type="Gene3D" id="3.40.50.300">
    <property type="entry name" value="P-loop containing nucleotide triphosphate hydrolases"/>
    <property type="match status" value="1"/>
</dbReference>
<evidence type="ECO:0000259" key="1">
    <source>
        <dbReference type="Pfam" id="PF03354"/>
    </source>
</evidence>
<dbReference type="Pfam" id="PF20441">
    <property type="entry name" value="TerL_nuclease"/>
    <property type="match status" value="1"/>
</dbReference>
<dbReference type="EMBL" id="BJZV01000004">
    <property type="protein sequence ID" value="GEP09273.1"/>
    <property type="molecule type" value="Genomic_DNA"/>
</dbReference>
<dbReference type="Pfam" id="PF03354">
    <property type="entry name" value="TerL_ATPase"/>
    <property type="match status" value="1"/>
</dbReference>
<evidence type="ECO:0000259" key="2">
    <source>
        <dbReference type="Pfam" id="PF20441"/>
    </source>
</evidence>
<dbReference type="InterPro" id="IPR027417">
    <property type="entry name" value="P-loop_NTPase"/>
</dbReference>
<dbReference type="PANTHER" id="PTHR41287">
    <property type="match status" value="1"/>
</dbReference>
<evidence type="ECO:0000313" key="4">
    <source>
        <dbReference type="Proteomes" id="UP000321750"/>
    </source>
</evidence>
<sequence>MREAKEALGARSRRLPWCKARLTRAERVIAFLQWLPITKGPLAGKRMRLLPFQVEFVDEIYGDLDAKGLRRRRIGIQSCPKGQGKSGLVAGLVLCHLLGPESEARGEVYSAAIDRGQAALIYAECEAIIEQVPEFAVRANCQRFVKRIEVQQGQGRGSVYEALSADARRAHGLAPSLWIYDELAQAKDRVLLDNLINGLGKRKEGLGLCISTQAPADDHPLSQMIDDGLRGDDRSIFVQLLAAPPDADPFAEATWFACNPALGKYLSLEEMRQAAFRARRMPAFEPSFRNLRLNQRVDANEEARVVTLGTWRRGNVDVDRAALAGRRCFGALDLSGKHDLTALVLVFPSDDEPATFAALPFFWTPQDQLGGRRPAEQERFRQWIDAGMMAAVPGPTIRYGFVAAEIARLSREFEIQVIGFDRWRIDDFRQDLADIDADFPVPLEPFGQGFASMSPAIEWFAELALTGRIHHGGHPVLTASVVNAITVSDPAGNTKLDKEKSNGRGPVRIDGAVALVMALAMAKRFQATPPPDVSGFLENMVWA</sequence>
<organism evidence="3 4">
    <name type="scientific">Methylobacterium gnaphalii</name>
    <dbReference type="NCBI Taxonomy" id="1010610"/>
    <lineage>
        <taxon>Bacteria</taxon>
        <taxon>Pseudomonadati</taxon>
        <taxon>Pseudomonadota</taxon>
        <taxon>Alphaproteobacteria</taxon>
        <taxon>Hyphomicrobiales</taxon>
        <taxon>Methylobacteriaceae</taxon>
        <taxon>Methylobacterium</taxon>
    </lineage>
</organism>
<reference evidence="3 4" key="1">
    <citation type="submission" date="2019-07" db="EMBL/GenBank/DDBJ databases">
        <title>Whole genome shotgun sequence of Methylobacterium gnaphalii NBRC 107716.</title>
        <authorList>
            <person name="Hosoyama A."/>
            <person name="Uohara A."/>
            <person name="Ohji S."/>
            <person name="Ichikawa N."/>
        </authorList>
    </citation>
    <scope>NUCLEOTIDE SEQUENCE [LARGE SCALE GENOMIC DNA]</scope>
    <source>
        <strain evidence="3 4">NBRC 107716</strain>
    </source>
</reference>
<evidence type="ECO:0000313" key="3">
    <source>
        <dbReference type="EMBL" id="GEP09273.1"/>
    </source>
</evidence>
<dbReference type="InterPro" id="IPR046461">
    <property type="entry name" value="TerL_ATPase"/>
</dbReference>
<feature type="domain" description="Terminase large subunit-like endonuclease" evidence="2">
    <location>
        <begin position="232"/>
        <end position="523"/>
    </location>
</feature>
<dbReference type="InterPro" id="IPR005021">
    <property type="entry name" value="Terminase_largesu-like"/>
</dbReference>
<feature type="domain" description="Terminase large subunit-like ATPase" evidence="1">
    <location>
        <begin position="51"/>
        <end position="214"/>
    </location>
</feature>
<protein>
    <submittedName>
        <fullName evidence="3">Terminase</fullName>
    </submittedName>
</protein>
<dbReference type="InterPro" id="IPR046462">
    <property type="entry name" value="TerL_nuclease"/>
</dbReference>
<comment type="caution">
    <text evidence="3">The sequence shown here is derived from an EMBL/GenBank/DDBJ whole genome shotgun (WGS) entry which is preliminary data.</text>
</comment>
<dbReference type="Proteomes" id="UP000321750">
    <property type="component" value="Unassembled WGS sequence"/>
</dbReference>
<keyword evidence="4" id="KW-1185">Reference proteome</keyword>
<dbReference type="GO" id="GO:0004519">
    <property type="term" value="F:endonuclease activity"/>
    <property type="evidence" value="ECO:0007669"/>
    <property type="project" value="InterPro"/>
</dbReference>
<dbReference type="PANTHER" id="PTHR41287:SF1">
    <property type="entry name" value="PROTEIN YMFN"/>
    <property type="match status" value="1"/>
</dbReference>
<accession>A0A512JH71</accession>
<name>A0A512JH71_9HYPH</name>
<dbReference type="AlphaFoldDB" id="A0A512JH71"/>